<dbReference type="PANTHER" id="PTHR39441:SF1">
    <property type="entry name" value="DUF2252 DOMAIN-CONTAINING PROTEIN"/>
    <property type="match status" value="1"/>
</dbReference>
<dbReference type="Proteomes" id="UP000676194">
    <property type="component" value="Chromosome"/>
</dbReference>
<gene>
    <name evidence="1" type="ORF">KIH39_00395</name>
</gene>
<keyword evidence="2" id="KW-1185">Reference proteome</keyword>
<proteinExistence type="predicted"/>
<dbReference type="AlphaFoldDB" id="A0A8E6B5P5"/>
<evidence type="ECO:0000313" key="2">
    <source>
        <dbReference type="Proteomes" id="UP000676194"/>
    </source>
</evidence>
<dbReference type="Pfam" id="PF10009">
    <property type="entry name" value="DUF2252"/>
    <property type="match status" value="1"/>
</dbReference>
<dbReference type="KEGG" id="tsph:KIH39_00395"/>
<dbReference type="PANTHER" id="PTHR39441">
    <property type="entry name" value="DUF2252 DOMAIN-CONTAINING PROTEIN"/>
    <property type="match status" value="1"/>
</dbReference>
<reference evidence="1" key="1">
    <citation type="submission" date="2021-05" db="EMBL/GenBank/DDBJ databases">
        <title>Complete genome sequence of the cellulolytic planctomycete Telmatocola sphagniphila SP2T and characterization of the first cellulase from planctomycetes.</title>
        <authorList>
            <person name="Rakitin A.L."/>
            <person name="Beletsky A.V."/>
            <person name="Naumoff D.G."/>
            <person name="Kulichevskaya I.S."/>
            <person name="Mardanov A.V."/>
            <person name="Ravin N.V."/>
            <person name="Dedysh S.N."/>
        </authorList>
    </citation>
    <scope>NUCLEOTIDE SEQUENCE</scope>
    <source>
        <strain evidence="1">SP2T</strain>
    </source>
</reference>
<dbReference type="InterPro" id="IPR018721">
    <property type="entry name" value="DUF2252"/>
</dbReference>
<evidence type="ECO:0000313" key="1">
    <source>
        <dbReference type="EMBL" id="QVL32413.1"/>
    </source>
</evidence>
<name>A0A8E6B5P5_9BACT</name>
<protein>
    <submittedName>
        <fullName evidence="1">DUF2252 family protein</fullName>
    </submittedName>
</protein>
<dbReference type="EMBL" id="CP074694">
    <property type="protein sequence ID" value="QVL32413.1"/>
    <property type="molecule type" value="Genomic_DNA"/>
</dbReference>
<sequence length="374" mass="43350">MDIIEANRSYERWMNEYVQTVRSDLVYKHRLMAHPKNPFPFFRATFFRWLQIWPKICPELAKAPTCHAIGDVHIENFGTWRDSDGRLCWGMNDFDEADLYPFTIDLVRLAASVGLAHSIKSIKRSLPKACAAIELGYRNNLERGGRPMVLEEKNRHLRRLAFHQAREPNRYWKKMSRLLELEPIRPPSELKKLLRSMAPKHLKEVQFRRRPQVGMGSLGRPRYIMLAQWDGAWIAREAKAIVPPAKYWLNEKDPPEGTLPAQKILEKSIRCPDPFLHYGRHWVNRRLAPHCGRIELTQLVGHDAEIRLLAAMGQELANVHLGSGKETAAISHYLGRLPKDWLVTAAEEMLRILIGDWRIYGEKVRKKVPPSAAE</sequence>
<organism evidence="1 2">
    <name type="scientific">Telmatocola sphagniphila</name>
    <dbReference type="NCBI Taxonomy" id="1123043"/>
    <lineage>
        <taxon>Bacteria</taxon>
        <taxon>Pseudomonadati</taxon>
        <taxon>Planctomycetota</taxon>
        <taxon>Planctomycetia</taxon>
        <taxon>Gemmatales</taxon>
        <taxon>Gemmataceae</taxon>
    </lineage>
</organism>
<accession>A0A8E6B5P5</accession>
<dbReference type="RefSeq" id="WP_213497305.1">
    <property type="nucleotide sequence ID" value="NZ_CP074694.1"/>
</dbReference>